<keyword evidence="2" id="KW-1185">Reference proteome</keyword>
<dbReference type="Proteomes" id="UP001488838">
    <property type="component" value="Unassembled WGS sequence"/>
</dbReference>
<feature type="non-terminal residue" evidence="1">
    <location>
        <position position="177"/>
    </location>
</feature>
<proteinExistence type="predicted"/>
<evidence type="ECO:0000313" key="2">
    <source>
        <dbReference type="Proteomes" id="UP001488838"/>
    </source>
</evidence>
<comment type="caution">
    <text evidence="1">The sequence shown here is derived from an EMBL/GenBank/DDBJ whole genome shotgun (WGS) entry which is preliminary data.</text>
</comment>
<reference evidence="1 2" key="1">
    <citation type="journal article" date="2023" name="bioRxiv">
        <title>Conserved and derived expression patterns and positive selection on dental genes reveal complex evolutionary context of ever-growing rodent molars.</title>
        <authorList>
            <person name="Calamari Z.T."/>
            <person name="Song A."/>
            <person name="Cohen E."/>
            <person name="Akter M."/>
            <person name="Roy R.D."/>
            <person name="Hallikas O."/>
            <person name="Christensen M.M."/>
            <person name="Li P."/>
            <person name="Marangoni P."/>
            <person name="Jernvall J."/>
            <person name="Klein O.D."/>
        </authorList>
    </citation>
    <scope>NUCLEOTIDE SEQUENCE [LARGE SCALE GENOMIC DNA]</scope>
    <source>
        <strain evidence="1">V071</strain>
    </source>
</reference>
<organism evidence="1 2">
    <name type="scientific">Myodes glareolus</name>
    <name type="common">Bank vole</name>
    <name type="synonym">Clethrionomys glareolus</name>
    <dbReference type="NCBI Taxonomy" id="447135"/>
    <lineage>
        <taxon>Eukaryota</taxon>
        <taxon>Metazoa</taxon>
        <taxon>Chordata</taxon>
        <taxon>Craniata</taxon>
        <taxon>Vertebrata</taxon>
        <taxon>Euteleostomi</taxon>
        <taxon>Mammalia</taxon>
        <taxon>Eutheria</taxon>
        <taxon>Euarchontoglires</taxon>
        <taxon>Glires</taxon>
        <taxon>Rodentia</taxon>
        <taxon>Myomorpha</taxon>
        <taxon>Muroidea</taxon>
        <taxon>Cricetidae</taxon>
        <taxon>Arvicolinae</taxon>
        <taxon>Myodes</taxon>
    </lineage>
</organism>
<name>A0AAW0I7N1_MYOGA</name>
<evidence type="ECO:0000313" key="1">
    <source>
        <dbReference type="EMBL" id="KAK7810179.1"/>
    </source>
</evidence>
<dbReference type="EMBL" id="JBBHLL010000202">
    <property type="protein sequence ID" value="KAK7810179.1"/>
    <property type="molecule type" value="Genomic_DNA"/>
</dbReference>
<sequence>NSSDKASILAILQVLSDLLSVGTDRRIHYMINKGGSEALLQTLVDTARSESPDYDILLPLFRLMAKVGLRDKKFGQKALELEALDVTLILVRKNLSHSQNLLHCLWALRVFASRVTIGAMLGINGAMELLFKVIPPYTRKHTRTIRNFQKKNAKLRTEQPQRSGLFSSLSNAGAIDL</sequence>
<gene>
    <name evidence="1" type="ORF">U0070_026802</name>
</gene>
<feature type="non-terminal residue" evidence="1">
    <location>
        <position position="1"/>
    </location>
</feature>
<accession>A0AAW0I7N1</accession>
<dbReference type="AlphaFoldDB" id="A0AAW0I7N1"/>
<dbReference type="Pfam" id="PF25571">
    <property type="entry name" value="TPR_CCP1_N"/>
    <property type="match status" value="1"/>
</dbReference>
<protein>
    <submittedName>
        <fullName evidence="1">Uncharacterized protein</fullName>
    </submittedName>
</protein>